<evidence type="ECO:0000256" key="6">
    <source>
        <dbReference type="ARBA" id="ARBA00023180"/>
    </source>
</evidence>
<evidence type="ECO:0000256" key="7">
    <source>
        <dbReference type="SAM" id="MobiDB-lite"/>
    </source>
</evidence>
<feature type="domain" description="Partial AB-hydrolase lipase" evidence="9">
    <location>
        <begin position="429"/>
        <end position="494"/>
    </location>
</feature>
<name>A0A8J4S4H2_9STRA</name>
<accession>A0A8J4S4H2</accession>
<dbReference type="FunFam" id="3.40.50.1820:FF:000057">
    <property type="entry name" value="Lipase"/>
    <property type="match status" value="1"/>
</dbReference>
<evidence type="ECO:0000256" key="1">
    <source>
        <dbReference type="ARBA" id="ARBA00010701"/>
    </source>
</evidence>
<keyword evidence="5" id="KW-0443">Lipid metabolism</keyword>
<gene>
    <name evidence="10" type="ORF">G195_010099</name>
</gene>
<feature type="compositionally biased region" description="Low complexity" evidence="7">
    <location>
        <begin position="825"/>
        <end position="834"/>
    </location>
</feature>
<dbReference type="EMBL" id="AOFI03000534">
    <property type="protein sequence ID" value="KAF4316483.1"/>
    <property type="molecule type" value="Genomic_DNA"/>
</dbReference>
<dbReference type="InterPro" id="IPR029058">
    <property type="entry name" value="AB_hydrolase_fold"/>
</dbReference>
<organism evidence="10 11">
    <name type="scientific">Phytophthora kernoviae 00238/432</name>
    <dbReference type="NCBI Taxonomy" id="1284355"/>
    <lineage>
        <taxon>Eukaryota</taxon>
        <taxon>Sar</taxon>
        <taxon>Stramenopiles</taxon>
        <taxon>Oomycota</taxon>
        <taxon>Peronosporomycetes</taxon>
        <taxon>Peronosporales</taxon>
        <taxon>Peronosporaceae</taxon>
        <taxon>Phytophthora</taxon>
    </lineage>
</organism>
<evidence type="ECO:0000313" key="10">
    <source>
        <dbReference type="EMBL" id="KAF4316483.1"/>
    </source>
</evidence>
<dbReference type="AlphaFoldDB" id="A0A8J4S4H2"/>
<keyword evidence="6" id="KW-0325">Glycoprotein</keyword>
<evidence type="ECO:0000313" key="11">
    <source>
        <dbReference type="Proteomes" id="UP000702964"/>
    </source>
</evidence>
<dbReference type="InterPro" id="IPR022185">
    <property type="entry name" value="DUF3712"/>
</dbReference>
<keyword evidence="2" id="KW-0732">Signal</keyword>
<protein>
    <recommendedName>
        <fullName evidence="9">Partial AB-hydrolase lipase domain-containing protein</fullName>
    </recommendedName>
</protein>
<dbReference type="Pfam" id="PF04083">
    <property type="entry name" value="Abhydro_lipase"/>
    <property type="match status" value="1"/>
</dbReference>
<reference evidence="10" key="2">
    <citation type="submission" date="2020-02" db="EMBL/GenBank/DDBJ databases">
        <authorList>
            <person name="Studholme D.J."/>
        </authorList>
    </citation>
    <scope>NUCLEOTIDE SEQUENCE</scope>
    <source>
        <strain evidence="10">00238/432</strain>
    </source>
</reference>
<dbReference type="GO" id="GO:0016042">
    <property type="term" value="P:lipid catabolic process"/>
    <property type="evidence" value="ECO:0007669"/>
    <property type="project" value="UniProtKB-KW"/>
</dbReference>
<dbReference type="InterPro" id="IPR006693">
    <property type="entry name" value="AB_hydrolase_lipase"/>
</dbReference>
<sequence length="855" mass="95297">MATHQQEVVTPVAAHDKLQSPTTANVDYDHYQYQNPADSTFRVDVAPNDNKEALEKGGKPLKKFLWWRITKKQRIFAILGIVVVILVVLILIAWFVIVKAVFQHNVNKIKMTVNYLDINNISDQTTLSSNFSLHMKHDLSMNAKSDATTASLIYDGTTFAEFEFPALTIDKGGQEYDLDFTADLIVTDPDVFKSMSSEVMDMTSVVLDTSAEVKAHALGFSYGGLDFKRELTFEGFNNFRDPLTVIQHIDFWGCTDEGWIMDIDVNVTNISQMGLDGIGYLNLTLYVDDLYLGYLSGLTPEGGVPRGVSTQSFRLFVDIDNRSSMVNMVRKLIDGYVNWFITGESDYATDYTLFKDALSVMNMSIIYTEVMERIDMNASHGANRTLSSISPFPLDVTTPKPFSVAPRFASTNVVGETEVDVDPDVGLDVTEIVEARGYTVETHKVTTADRYVLTMHRLPETYDESQSNSDPAANKPVVLLQHGLVDSSFTFVCNFRNQSLAFMLADAGYDVWLANNRGNTWSREHLDYTDDDDEFWDFSWEDMGKYDLPAEIEYVLNTTEQLTLSFVGHSEGNMQAFARFSTGQKLAQKVSYFAALAPVAWTGHLATKVFNGMAKLHLEKLFQAFGIVEFSAKNKFIQETVGGFTCTLTPELCDSTLSLIMSAPSASINTTRFSVYLSQMPAGTSVKNMAHFAQGIRHNTFASYDYGCKCDRDSDIDKCPESKCKNKKMYSSFDPPAFPIGDMVYPRTGLYIGAADSISTETDIEQLRSALPSGTVVHELTVDAYTHLDITWAYDANEKMYQDLLVQLKTYRGVGYTVVGSSSRSSAESAISTEEAGEEADIVPKSKSSFQTQLN</sequence>
<evidence type="ECO:0000256" key="5">
    <source>
        <dbReference type="ARBA" id="ARBA00023098"/>
    </source>
</evidence>
<keyword evidence="8" id="KW-0472">Membrane</keyword>
<dbReference type="Proteomes" id="UP000702964">
    <property type="component" value="Unassembled WGS sequence"/>
</dbReference>
<feature type="region of interest" description="Disordered" evidence="7">
    <location>
        <begin position="825"/>
        <end position="855"/>
    </location>
</feature>
<comment type="similarity">
    <text evidence="1">Belongs to the AB hydrolase superfamily. Lipase family.</text>
</comment>
<evidence type="ECO:0000256" key="3">
    <source>
        <dbReference type="ARBA" id="ARBA00022801"/>
    </source>
</evidence>
<comment type="caution">
    <text evidence="10">The sequence shown here is derived from an EMBL/GenBank/DDBJ whole genome shotgun (WGS) entry which is preliminary data.</text>
</comment>
<keyword evidence="8" id="KW-0812">Transmembrane</keyword>
<reference evidence="10" key="1">
    <citation type="journal article" date="2015" name="Genom Data">
        <title>Draft genome sequences of Phytophthora kernoviae and Phytophthora ramorum lineage EU2 from Scotland.</title>
        <authorList>
            <person name="Sambles C."/>
            <person name="Schlenzig A."/>
            <person name="O'Neill P."/>
            <person name="Grant M."/>
            <person name="Studholme D.J."/>
        </authorList>
    </citation>
    <scope>NUCLEOTIDE SEQUENCE</scope>
    <source>
        <strain evidence="10">00238/432</strain>
    </source>
</reference>
<feature type="compositionally biased region" description="Polar residues" evidence="7">
    <location>
        <begin position="846"/>
        <end position="855"/>
    </location>
</feature>
<dbReference type="Gene3D" id="3.40.50.1820">
    <property type="entry name" value="alpha/beta hydrolase"/>
    <property type="match status" value="1"/>
</dbReference>
<keyword evidence="4" id="KW-0442">Lipid degradation</keyword>
<keyword evidence="8" id="KW-1133">Transmembrane helix</keyword>
<evidence type="ECO:0000256" key="2">
    <source>
        <dbReference type="ARBA" id="ARBA00022729"/>
    </source>
</evidence>
<dbReference type="PANTHER" id="PTHR11005">
    <property type="entry name" value="LYSOSOMAL ACID LIPASE-RELATED"/>
    <property type="match status" value="1"/>
</dbReference>
<dbReference type="Pfam" id="PF12505">
    <property type="entry name" value="DUF3712"/>
    <property type="match status" value="1"/>
</dbReference>
<feature type="transmembrane region" description="Helical" evidence="8">
    <location>
        <begin position="75"/>
        <end position="97"/>
    </location>
</feature>
<dbReference type="SUPFAM" id="SSF53474">
    <property type="entry name" value="alpha/beta-Hydrolases"/>
    <property type="match status" value="1"/>
</dbReference>
<evidence type="ECO:0000256" key="4">
    <source>
        <dbReference type="ARBA" id="ARBA00022963"/>
    </source>
</evidence>
<evidence type="ECO:0000259" key="9">
    <source>
        <dbReference type="Pfam" id="PF04083"/>
    </source>
</evidence>
<dbReference type="GO" id="GO:0016787">
    <property type="term" value="F:hydrolase activity"/>
    <property type="evidence" value="ECO:0007669"/>
    <property type="project" value="UniProtKB-KW"/>
</dbReference>
<proteinExistence type="inferred from homology"/>
<keyword evidence="3" id="KW-0378">Hydrolase</keyword>
<evidence type="ECO:0000256" key="8">
    <source>
        <dbReference type="SAM" id="Phobius"/>
    </source>
</evidence>